<evidence type="ECO:0008006" key="3">
    <source>
        <dbReference type="Google" id="ProtNLM"/>
    </source>
</evidence>
<dbReference type="HOGENOM" id="CLU_085303_0_0_9"/>
<dbReference type="Proteomes" id="UP000003011">
    <property type="component" value="Unassembled WGS sequence"/>
</dbReference>
<dbReference type="RefSeq" id="WP_005539122.1">
    <property type="nucleotide sequence ID" value="NZ_JH378829.1"/>
</dbReference>
<accession>G5GF31</accession>
<protein>
    <recommendedName>
        <fullName evidence="3">DUF1836 domain-containing protein</fullName>
    </recommendedName>
</protein>
<dbReference type="PANTHER" id="PTHR40056">
    <property type="entry name" value="HYPOTHETICAL CYTOSOLIC PROTEIN"/>
    <property type="match status" value="1"/>
</dbReference>
<evidence type="ECO:0000313" key="1">
    <source>
        <dbReference type="EMBL" id="EHI56722.1"/>
    </source>
</evidence>
<evidence type="ECO:0000313" key="2">
    <source>
        <dbReference type="Proteomes" id="UP000003011"/>
    </source>
</evidence>
<dbReference type="OrthoDB" id="3191472at2"/>
<name>G5GF31_9FIRM</name>
<sequence>MKSNKDILEEILNKLDNMTYISPSDIPNIELYMDQVTTFMDEHLKANKRNSEDKILTKTMINNYTKNRLLPPPAKKKYSRQHLLLLIFIYYYKSLLSFADIENILKPIIQDYFFAKNNPDISLNEIYRQIMELNIDNLTDIKKDLIAKFDKAQNTFKGATCKSHEQLVLFSFTSELLFDIYLKKRIVERISEYLSDDEEHTKK</sequence>
<organism evidence="1 2">
    <name type="scientific">Johnsonella ignava ATCC 51276</name>
    <dbReference type="NCBI Taxonomy" id="679200"/>
    <lineage>
        <taxon>Bacteria</taxon>
        <taxon>Bacillati</taxon>
        <taxon>Bacillota</taxon>
        <taxon>Clostridia</taxon>
        <taxon>Lachnospirales</taxon>
        <taxon>Lachnospiraceae</taxon>
        <taxon>Johnsonella</taxon>
    </lineage>
</organism>
<dbReference type="AlphaFoldDB" id="G5GF31"/>
<dbReference type="Pfam" id="PF08876">
    <property type="entry name" value="DUF1836"/>
    <property type="match status" value="1"/>
</dbReference>
<dbReference type="PATRIC" id="fig|679200.3.peg.188"/>
<dbReference type="InterPro" id="IPR014975">
    <property type="entry name" value="DUF1836"/>
</dbReference>
<dbReference type="eggNOG" id="COG0789">
    <property type="taxonomic scope" value="Bacteria"/>
</dbReference>
<dbReference type="EMBL" id="ACZL01000003">
    <property type="protein sequence ID" value="EHI56722.1"/>
    <property type="molecule type" value="Genomic_DNA"/>
</dbReference>
<proteinExistence type="predicted"/>
<dbReference type="PANTHER" id="PTHR40056:SF1">
    <property type="entry name" value="DUF1836 DOMAIN-CONTAINING PROTEIN"/>
    <property type="match status" value="1"/>
</dbReference>
<dbReference type="STRING" id="679200.HMPREF9333_00169"/>
<comment type="caution">
    <text evidence="1">The sequence shown here is derived from an EMBL/GenBank/DDBJ whole genome shotgun (WGS) entry which is preliminary data.</text>
</comment>
<gene>
    <name evidence="1" type="ORF">HMPREF9333_00169</name>
</gene>
<reference evidence="1 2" key="1">
    <citation type="submission" date="2011-08" db="EMBL/GenBank/DDBJ databases">
        <title>The Genome Sequence of Johnsonella ignava ATCC 51276.</title>
        <authorList>
            <consortium name="The Broad Institute Genome Sequencing Platform"/>
            <person name="Earl A."/>
            <person name="Ward D."/>
            <person name="Feldgarden M."/>
            <person name="Gevers D."/>
            <person name="Izard J."/>
            <person name="Blanton J.M."/>
            <person name="Baranova O.V."/>
            <person name="Dewhirst F.E."/>
            <person name="Young S.K."/>
            <person name="Zeng Q."/>
            <person name="Gargeya S."/>
            <person name="Fitzgerald M."/>
            <person name="Haas B."/>
            <person name="Abouelleil A."/>
            <person name="Alvarado L."/>
            <person name="Arachchi H.M."/>
            <person name="Berlin A."/>
            <person name="Brown A."/>
            <person name="Chapman S.B."/>
            <person name="Chen Z."/>
            <person name="Dunbar C."/>
            <person name="Freedman E."/>
            <person name="Gearin G."/>
            <person name="Gellesch M."/>
            <person name="Goldberg J."/>
            <person name="Griggs A."/>
            <person name="Gujja S."/>
            <person name="Heiman D."/>
            <person name="Howarth C."/>
            <person name="Larson L."/>
            <person name="Lui A."/>
            <person name="MacDonald P.J.P."/>
            <person name="Montmayeur A."/>
            <person name="Murphy C."/>
            <person name="Neiman D."/>
            <person name="Pearson M."/>
            <person name="Priest M."/>
            <person name="Roberts A."/>
            <person name="Saif S."/>
            <person name="Shea T."/>
            <person name="Shenoy N."/>
            <person name="Sisk P."/>
            <person name="Stolte C."/>
            <person name="Sykes S."/>
            <person name="Wortman J."/>
            <person name="Nusbaum C."/>
            <person name="Birren B."/>
        </authorList>
    </citation>
    <scope>NUCLEOTIDE SEQUENCE [LARGE SCALE GENOMIC DNA]</scope>
    <source>
        <strain evidence="1 2">ATCC 51276</strain>
    </source>
</reference>
<keyword evidence="2" id="KW-1185">Reference proteome</keyword>